<evidence type="ECO:0000313" key="2">
    <source>
        <dbReference type="Proteomes" id="UP000515163"/>
    </source>
</evidence>
<protein>
    <submittedName>
        <fullName evidence="3">Uncharacterized protein LOC116289235</fullName>
    </submittedName>
</protein>
<dbReference type="InterPro" id="IPR007175">
    <property type="entry name" value="Rpr2/Snm1/Rpp21"/>
</dbReference>
<evidence type="ECO:0000256" key="1">
    <source>
        <dbReference type="SAM" id="MobiDB-lite"/>
    </source>
</evidence>
<feature type="region of interest" description="Disordered" evidence="1">
    <location>
        <begin position="72"/>
        <end position="97"/>
    </location>
</feature>
<dbReference type="GO" id="GO:0008033">
    <property type="term" value="P:tRNA processing"/>
    <property type="evidence" value="ECO:0007669"/>
    <property type="project" value="TreeGrafter"/>
</dbReference>
<gene>
    <name evidence="3" type="primary">LOC116289235</name>
</gene>
<keyword evidence="2" id="KW-1185">Reference proteome</keyword>
<dbReference type="KEGG" id="aten:116289235"/>
<dbReference type="PANTHER" id="PTHR14742">
    <property type="entry name" value="RIBONUCLEASE P SUBUNIT P21"/>
    <property type="match status" value="1"/>
</dbReference>
<dbReference type="RefSeq" id="XP_031551985.1">
    <property type="nucleotide sequence ID" value="XM_031696125.1"/>
</dbReference>
<dbReference type="GO" id="GO:0005655">
    <property type="term" value="C:nucleolar ribonuclease P complex"/>
    <property type="evidence" value="ECO:0007669"/>
    <property type="project" value="TreeGrafter"/>
</dbReference>
<dbReference type="PANTHER" id="PTHR14742:SF4">
    <property type="entry name" value="DDE TNP4 DOMAIN-CONTAINING PROTEIN"/>
    <property type="match status" value="1"/>
</dbReference>
<dbReference type="Proteomes" id="UP000515163">
    <property type="component" value="Unplaced"/>
</dbReference>
<proteinExistence type="predicted"/>
<dbReference type="GeneID" id="116289235"/>
<evidence type="ECO:0000313" key="3">
    <source>
        <dbReference type="RefSeq" id="XP_031551985.1"/>
    </source>
</evidence>
<dbReference type="OrthoDB" id="5975950at2759"/>
<organism evidence="2 3">
    <name type="scientific">Actinia tenebrosa</name>
    <name type="common">Australian red waratah sea anemone</name>
    <dbReference type="NCBI Taxonomy" id="6105"/>
    <lineage>
        <taxon>Eukaryota</taxon>
        <taxon>Metazoa</taxon>
        <taxon>Cnidaria</taxon>
        <taxon>Anthozoa</taxon>
        <taxon>Hexacorallia</taxon>
        <taxon>Actiniaria</taxon>
        <taxon>Actiniidae</taxon>
        <taxon>Actinia</taxon>
    </lineage>
</organism>
<dbReference type="InParanoid" id="A0A6P8HHD4"/>
<name>A0A6P8HHD4_ACTTE</name>
<dbReference type="AlphaFoldDB" id="A0A6P8HHD4"/>
<sequence>MASKISEENRRSQFLWAIGLNYAKIAPELSRYYFSKYQQLQRDDKCSSFLQKICQYCGSLFDGLNSKTRISKKISSKNKKKDAKKLQNNSKNCSPRRKKKSTINILCLVCKKTTVYDGSEKIIRQKEKKKRIEGREGAPTTPASGLQTELPENYSSLSASAKRKWRNKVRINKLKSLGGTWQPETKSKDDNKRTGLLAFLSTIEK</sequence>
<accession>A0A6P8HHD4</accession>
<feature type="region of interest" description="Disordered" evidence="1">
    <location>
        <begin position="126"/>
        <end position="152"/>
    </location>
</feature>
<dbReference type="Pfam" id="PF04032">
    <property type="entry name" value="Rpr2"/>
    <property type="match status" value="1"/>
</dbReference>
<reference evidence="3" key="1">
    <citation type="submission" date="2025-08" db="UniProtKB">
        <authorList>
            <consortium name="RefSeq"/>
        </authorList>
    </citation>
    <scope>IDENTIFICATION</scope>
    <source>
        <tissue evidence="3">Tentacle</tissue>
    </source>
</reference>
<feature type="compositionally biased region" description="Basic residues" evidence="1">
    <location>
        <begin position="72"/>
        <end position="83"/>
    </location>
</feature>